<dbReference type="FunFam" id="3.40.50.1820:FF:000161">
    <property type="entry name" value="Epoxide hydrolase"/>
    <property type="match status" value="1"/>
</dbReference>
<name>A0AAP0CCS9_9ASTR</name>
<dbReference type="AlphaFoldDB" id="A0AAP0CCS9"/>
<dbReference type="InterPro" id="IPR000639">
    <property type="entry name" value="Epox_hydrolase-like"/>
</dbReference>
<keyword evidence="3" id="KW-0378">Hydrolase</keyword>
<dbReference type="Proteomes" id="UP001408789">
    <property type="component" value="Unassembled WGS sequence"/>
</dbReference>
<evidence type="ECO:0000256" key="1">
    <source>
        <dbReference type="ARBA" id="ARBA00004721"/>
    </source>
</evidence>
<evidence type="ECO:0000256" key="4">
    <source>
        <dbReference type="ARBA" id="ARBA00038334"/>
    </source>
</evidence>
<comment type="caution">
    <text evidence="9">The sequence shown here is derived from an EMBL/GenBank/DDBJ whole genome shotgun (WGS) entry which is preliminary data.</text>
</comment>
<comment type="function">
    <text evidence="6">Epoxide hydrolase involved in the biosynthesis of cucurbitacin and mogroside tetracyclic triterpene natural products (e.g. siamenoside I and mogrosides IV, V and VI). Cucurbitacins have cytotoxic properties and exhibit deterrent taste as a defense barrier against herbivores. Mogrosides are nonsugar highly oxygenated compounds used as high-intensity zero-calorie sweeteners; they also possess pharmacological properties such as regulating immunity, lowering blood sugar and lipid levels, protecting the liver, and acting as antioxidants and antitumor agents. Catalyzes the hydrolysis of aromatic epoxide-containing substrates, such as the conversion of 24,25-epoxycucurbitadienol to 24,25-dihydroxycucurbitadienol.</text>
</comment>
<evidence type="ECO:0000313" key="9">
    <source>
        <dbReference type="EMBL" id="KAK9052938.1"/>
    </source>
</evidence>
<sequence length="394" mass="44220">MHVAELGKGPTILLIHGFPELWYAWRHQITYLASHGYRAVAPDLRGYGDTTGAPTTDPTKFTTLHVVGDLVALIDTVAAPGEAKVFVVGHDWGAVMAWGLCLYRPDKVKALVNLSIPYSPRNPKFKPVDALRALYGNDYYMIRFQEPGDIEREMGVWGTERVLNDLFSYRKPAPLFLPKGKGFGSSPKDPLILPPWLSKQELAFYTDKFKKTGFTGGLNYYRALNINWELTAPWTGAQVKVPVKFVVGDLDVTYNSLDAKDYIGKGGFKKDVPLLEDAIILKGQDFTVSESFRHSLSKRLSPWLFLYVWKRRGSGGAIGGVGRGRSRDRFTHVVRFFRLLIEGSNKRAAAAKMERPSPEKRRGTALNEWRCEVAALKEWSRGSFTIVACWSEEG</sequence>
<dbReference type="GO" id="GO:0004301">
    <property type="term" value="F:epoxide hydrolase activity"/>
    <property type="evidence" value="ECO:0007669"/>
    <property type="project" value="UniProtKB-EC"/>
</dbReference>
<dbReference type="InterPro" id="IPR029058">
    <property type="entry name" value="AB_hydrolase_fold"/>
</dbReference>
<evidence type="ECO:0000256" key="7">
    <source>
        <dbReference type="ARBA" id="ARBA00093212"/>
    </source>
</evidence>
<gene>
    <name evidence="9" type="ORF">SSX86_029568</name>
</gene>
<comment type="catalytic activity">
    <reaction evidence="7">
        <text>(24S)-24,25-epoxycucurbitadienol + H2O = (24R)-24,25-dihydroxycucurbitadienol</text>
        <dbReference type="Rhea" id="RHEA:81855"/>
        <dbReference type="ChEBI" id="CHEBI:15377"/>
        <dbReference type="ChEBI" id="CHEBI:229949"/>
        <dbReference type="ChEBI" id="CHEBI:229950"/>
    </reaction>
    <physiologicalReaction direction="left-to-right" evidence="7">
        <dbReference type="Rhea" id="RHEA:81856"/>
    </physiologicalReaction>
</comment>
<evidence type="ECO:0000256" key="6">
    <source>
        <dbReference type="ARBA" id="ARBA00058358"/>
    </source>
</evidence>
<feature type="domain" description="AB hydrolase-1" evidence="8">
    <location>
        <begin position="10"/>
        <end position="130"/>
    </location>
</feature>
<dbReference type="Pfam" id="PF00561">
    <property type="entry name" value="Abhydrolase_1"/>
    <property type="match status" value="1"/>
</dbReference>
<evidence type="ECO:0000313" key="10">
    <source>
        <dbReference type="Proteomes" id="UP001408789"/>
    </source>
</evidence>
<dbReference type="EC" id="3.3.2.10" evidence="2"/>
<reference evidence="9 10" key="1">
    <citation type="submission" date="2024-04" db="EMBL/GenBank/DDBJ databases">
        <title>The reference genome of an endangered Asteraceae, Deinandra increscens subsp. villosa, native to the Central Coast of California.</title>
        <authorList>
            <person name="Guilliams M."/>
            <person name="Hasenstab-Lehman K."/>
            <person name="Meyer R."/>
            <person name="Mcevoy S."/>
        </authorList>
    </citation>
    <scope>NUCLEOTIDE SEQUENCE [LARGE SCALE GENOMIC DNA]</scope>
    <source>
        <tissue evidence="9">Leaf</tissue>
    </source>
</reference>
<dbReference type="SUPFAM" id="SSF53474">
    <property type="entry name" value="alpha/beta-Hydrolases"/>
    <property type="match status" value="1"/>
</dbReference>
<organism evidence="9 10">
    <name type="scientific">Deinandra increscens subsp. villosa</name>
    <dbReference type="NCBI Taxonomy" id="3103831"/>
    <lineage>
        <taxon>Eukaryota</taxon>
        <taxon>Viridiplantae</taxon>
        <taxon>Streptophyta</taxon>
        <taxon>Embryophyta</taxon>
        <taxon>Tracheophyta</taxon>
        <taxon>Spermatophyta</taxon>
        <taxon>Magnoliopsida</taxon>
        <taxon>eudicotyledons</taxon>
        <taxon>Gunneridae</taxon>
        <taxon>Pentapetalae</taxon>
        <taxon>asterids</taxon>
        <taxon>campanulids</taxon>
        <taxon>Asterales</taxon>
        <taxon>Asteraceae</taxon>
        <taxon>Asteroideae</taxon>
        <taxon>Heliantheae alliance</taxon>
        <taxon>Madieae</taxon>
        <taxon>Madiinae</taxon>
        <taxon>Deinandra</taxon>
    </lineage>
</organism>
<comment type="pathway">
    <text evidence="1">Secondary metabolite biosynthesis; terpenoid biosynthesis.</text>
</comment>
<evidence type="ECO:0000256" key="5">
    <source>
        <dbReference type="ARBA" id="ARBA00051067"/>
    </source>
</evidence>
<comment type="similarity">
    <text evidence="4">Belongs to the AB hydrolase superfamily. Epoxide hydrolase family.</text>
</comment>
<comment type="catalytic activity">
    <reaction evidence="5">
        <text>an epoxide + H2O = an ethanediol</text>
        <dbReference type="Rhea" id="RHEA:19037"/>
        <dbReference type="ChEBI" id="CHEBI:15377"/>
        <dbReference type="ChEBI" id="CHEBI:32955"/>
        <dbReference type="ChEBI" id="CHEBI:140594"/>
        <dbReference type="EC" id="3.3.2.10"/>
    </reaction>
    <physiologicalReaction direction="left-to-right" evidence="5">
        <dbReference type="Rhea" id="RHEA:19038"/>
    </physiologicalReaction>
</comment>
<dbReference type="PANTHER" id="PTHR43329">
    <property type="entry name" value="EPOXIDE HYDROLASE"/>
    <property type="match status" value="1"/>
</dbReference>
<dbReference type="InterPro" id="IPR000073">
    <property type="entry name" value="AB_hydrolase_1"/>
</dbReference>
<evidence type="ECO:0000259" key="8">
    <source>
        <dbReference type="Pfam" id="PF00561"/>
    </source>
</evidence>
<proteinExistence type="inferred from homology"/>
<accession>A0AAP0CCS9</accession>
<evidence type="ECO:0000256" key="3">
    <source>
        <dbReference type="ARBA" id="ARBA00022801"/>
    </source>
</evidence>
<dbReference type="EMBL" id="JBCNJP010000027">
    <property type="protein sequence ID" value="KAK9052938.1"/>
    <property type="molecule type" value="Genomic_DNA"/>
</dbReference>
<dbReference type="Gene3D" id="3.40.50.1820">
    <property type="entry name" value="alpha/beta hydrolase"/>
    <property type="match status" value="1"/>
</dbReference>
<protein>
    <recommendedName>
        <fullName evidence="2">soluble epoxide hydrolase</fullName>
        <ecNumber evidence="2">3.3.2.10</ecNumber>
    </recommendedName>
</protein>
<dbReference type="PRINTS" id="PR00412">
    <property type="entry name" value="EPOXHYDRLASE"/>
</dbReference>
<keyword evidence="10" id="KW-1185">Reference proteome</keyword>
<evidence type="ECO:0000256" key="2">
    <source>
        <dbReference type="ARBA" id="ARBA00013006"/>
    </source>
</evidence>